<accession>A0A4Z2JGC7</accession>
<dbReference type="AlphaFoldDB" id="A0A4Z2JGC7"/>
<name>A0A4Z2JGC7_9TELE</name>
<organism evidence="2 3">
    <name type="scientific">Liparis tanakae</name>
    <name type="common">Tanaka's snailfish</name>
    <dbReference type="NCBI Taxonomy" id="230148"/>
    <lineage>
        <taxon>Eukaryota</taxon>
        <taxon>Metazoa</taxon>
        <taxon>Chordata</taxon>
        <taxon>Craniata</taxon>
        <taxon>Vertebrata</taxon>
        <taxon>Euteleostomi</taxon>
        <taxon>Actinopterygii</taxon>
        <taxon>Neopterygii</taxon>
        <taxon>Teleostei</taxon>
        <taxon>Neoteleostei</taxon>
        <taxon>Acanthomorphata</taxon>
        <taxon>Eupercaria</taxon>
        <taxon>Perciformes</taxon>
        <taxon>Cottioidei</taxon>
        <taxon>Cottales</taxon>
        <taxon>Liparidae</taxon>
        <taxon>Liparis</taxon>
    </lineage>
</organism>
<reference evidence="2 3" key="1">
    <citation type="submission" date="2019-03" db="EMBL/GenBank/DDBJ databases">
        <title>First draft genome of Liparis tanakae, snailfish: a comprehensive survey of snailfish specific genes.</title>
        <authorList>
            <person name="Kim W."/>
            <person name="Song I."/>
            <person name="Jeong J.-H."/>
            <person name="Kim D."/>
            <person name="Kim S."/>
            <person name="Ryu S."/>
            <person name="Song J.Y."/>
            <person name="Lee S.K."/>
        </authorList>
    </citation>
    <scope>NUCLEOTIDE SEQUENCE [LARGE SCALE GENOMIC DNA]</scope>
    <source>
        <tissue evidence="2">Muscle</tissue>
    </source>
</reference>
<evidence type="ECO:0000256" key="1">
    <source>
        <dbReference type="SAM" id="MobiDB-lite"/>
    </source>
</evidence>
<sequence length="74" mass="8082">MQFGVDIHGAQRVNPKDFDSGWLYLSLSSPRWPMMDNKKNMADETASYGGGMSMSEKDAAGGRFVEGSSTDRSS</sequence>
<dbReference type="EMBL" id="SRLO01000003">
    <property type="protein sequence ID" value="TNN89021.1"/>
    <property type="molecule type" value="Genomic_DNA"/>
</dbReference>
<evidence type="ECO:0000313" key="2">
    <source>
        <dbReference type="EMBL" id="TNN89021.1"/>
    </source>
</evidence>
<comment type="caution">
    <text evidence="2">The sequence shown here is derived from an EMBL/GenBank/DDBJ whole genome shotgun (WGS) entry which is preliminary data.</text>
</comment>
<keyword evidence="3" id="KW-1185">Reference proteome</keyword>
<feature type="region of interest" description="Disordered" evidence="1">
    <location>
        <begin position="46"/>
        <end position="74"/>
    </location>
</feature>
<evidence type="ECO:0000313" key="3">
    <source>
        <dbReference type="Proteomes" id="UP000314294"/>
    </source>
</evidence>
<proteinExistence type="predicted"/>
<protein>
    <submittedName>
        <fullName evidence="2">Uncharacterized protein</fullName>
    </submittedName>
</protein>
<gene>
    <name evidence="2" type="ORF">EYF80_000899</name>
</gene>
<dbReference type="Proteomes" id="UP000314294">
    <property type="component" value="Unassembled WGS sequence"/>
</dbReference>